<dbReference type="GO" id="GO:0016614">
    <property type="term" value="F:oxidoreductase activity, acting on CH-OH group of donors"/>
    <property type="evidence" value="ECO:0007669"/>
    <property type="project" value="InterPro"/>
</dbReference>
<dbReference type="EMBL" id="CM032183">
    <property type="protein sequence ID" value="KAG7096006.1"/>
    <property type="molecule type" value="Genomic_DNA"/>
</dbReference>
<reference evidence="6" key="1">
    <citation type="journal article" date="2021" name="Genome Biol. Evol.">
        <title>The assembled and annotated genome of the fairy-ring fungus Marasmius oreades.</title>
        <authorList>
            <person name="Hiltunen M."/>
            <person name="Ament-Velasquez S.L."/>
            <person name="Johannesson H."/>
        </authorList>
    </citation>
    <scope>NUCLEOTIDE SEQUENCE</scope>
    <source>
        <strain evidence="6">03SP1</strain>
    </source>
</reference>
<comment type="similarity">
    <text evidence="2">Belongs to the GMC oxidoreductase family.</text>
</comment>
<dbReference type="PANTHER" id="PTHR11552:SF219">
    <property type="entry name" value="GLUCOSE-METHANOL-CHOLINE OXIDOREDUCTASE N-TERMINAL DOMAIN-CONTAINING PROTEIN"/>
    <property type="match status" value="1"/>
</dbReference>
<evidence type="ECO:0000313" key="6">
    <source>
        <dbReference type="EMBL" id="KAG7096006.1"/>
    </source>
</evidence>
<evidence type="ECO:0000256" key="1">
    <source>
        <dbReference type="ARBA" id="ARBA00001974"/>
    </source>
</evidence>
<dbReference type="SUPFAM" id="SSF51905">
    <property type="entry name" value="FAD/NAD(P)-binding domain"/>
    <property type="match status" value="1"/>
</dbReference>
<evidence type="ECO:0000256" key="3">
    <source>
        <dbReference type="PIRSR" id="PIRSR000137-1"/>
    </source>
</evidence>
<feature type="active site" description="Proton acceptor" evidence="3">
    <location>
        <position position="552"/>
    </location>
</feature>
<dbReference type="OrthoDB" id="269227at2759"/>
<dbReference type="PROSITE" id="PS51257">
    <property type="entry name" value="PROKAR_LIPOPROTEIN"/>
    <property type="match status" value="1"/>
</dbReference>
<keyword evidence="4" id="KW-0285">Flavoprotein</keyword>
<accession>A0A9P7UWL3</accession>
<keyword evidence="7" id="KW-1185">Reference proteome</keyword>
<sequence length="575" mass="63971">MRFFPEQYPEVQLDNTRPEYDYIIVGGGTAGCVLANRLSHNPQNRVLLVERGPLSDSWSSRVPLLSSDFASNGSRTRKVLSTPQAAIEGKLFGIYTGSALGGSSRINQMIYARGLPAEYDAWREAGNPGWGWEDMKPYFIRPEKALYDTNPSEHGHDGEWCNRAESELAFPGFRQVINAAEELGFPYIEDINASDVNGAVGCGSLHFTRDQGQRRNSTYHAFLPAPLCRQRKNLHIVTNATVSSLMINGNRCEGVNITSKDVKKAITATGEVILSAGPFGSPHILLLSGIGPKEHLKDHNILVNKDLPGVGAHLQDHFGVSVGFEVPMRHSLVCLQRRPWIFIIELIRYLIWGTGLLLVPVLQTAIFASTSHLDSRGAPIKTKLPERDTLPDVEIMPMAYDSTDNPETGRGMFSMLNVLLHPKSKGTVRLSSNNPEDPLIIDLRYLTHPDDFIPLRASVRLSFRLRDQLIAQGYPLKDWDGIKRDEPEDDVAIDKLILRRNRTTYHYSSTCRMAPEGGDEDGGVVNHELLVHGFENLRVADSSIFPWVLGTHLQAPVVAVAEKCADMVLRKRKDI</sequence>
<dbReference type="PROSITE" id="PS00624">
    <property type="entry name" value="GMC_OXRED_2"/>
    <property type="match status" value="1"/>
</dbReference>
<dbReference type="Pfam" id="PF00732">
    <property type="entry name" value="GMC_oxred_N"/>
    <property type="match status" value="1"/>
</dbReference>
<organism evidence="6 7">
    <name type="scientific">Marasmius oreades</name>
    <name type="common">fairy-ring Marasmius</name>
    <dbReference type="NCBI Taxonomy" id="181124"/>
    <lineage>
        <taxon>Eukaryota</taxon>
        <taxon>Fungi</taxon>
        <taxon>Dikarya</taxon>
        <taxon>Basidiomycota</taxon>
        <taxon>Agaricomycotina</taxon>
        <taxon>Agaricomycetes</taxon>
        <taxon>Agaricomycetidae</taxon>
        <taxon>Agaricales</taxon>
        <taxon>Marasmiineae</taxon>
        <taxon>Marasmiaceae</taxon>
        <taxon>Marasmius</taxon>
    </lineage>
</organism>
<dbReference type="InterPro" id="IPR000172">
    <property type="entry name" value="GMC_OxRdtase_N"/>
</dbReference>
<comment type="caution">
    <text evidence="6">The sequence shown here is derived from an EMBL/GenBank/DDBJ whole genome shotgun (WGS) entry which is preliminary data.</text>
</comment>
<dbReference type="InterPro" id="IPR007867">
    <property type="entry name" value="GMC_OxRtase_C"/>
</dbReference>
<protein>
    <recommendedName>
        <fullName evidence="5">Glucose-methanol-choline oxidoreductase N-terminal domain-containing protein</fullName>
    </recommendedName>
</protein>
<dbReference type="SUPFAM" id="SSF54373">
    <property type="entry name" value="FAD-linked reductases, C-terminal domain"/>
    <property type="match status" value="1"/>
</dbReference>
<keyword evidence="4" id="KW-0274">FAD</keyword>
<dbReference type="Proteomes" id="UP001049176">
    <property type="component" value="Chromosome 3"/>
</dbReference>
<dbReference type="AlphaFoldDB" id="A0A9P7UWL3"/>
<evidence type="ECO:0000313" key="7">
    <source>
        <dbReference type="Proteomes" id="UP001049176"/>
    </source>
</evidence>
<proteinExistence type="inferred from homology"/>
<feature type="binding site" evidence="4">
    <location>
        <position position="242"/>
    </location>
    <ligand>
        <name>FAD</name>
        <dbReference type="ChEBI" id="CHEBI:57692"/>
    </ligand>
</feature>
<comment type="cofactor">
    <cofactor evidence="1 4">
        <name>FAD</name>
        <dbReference type="ChEBI" id="CHEBI:57692"/>
    </cofactor>
</comment>
<evidence type="ECO:0000259" key="5">
    <source>
        <dbReference type="PROSITE" id="PS00624"/>
    </source>
</evidence>
<dbReference type="GeneID" id="66075764"/>
<feature type="active site" description="Proton donor" evidence="3">
    <location>
        <position position="506"/>
    </location>
</feature>
<gene>
    <name evidence="6" type="ORF">E1B28_006688</name>
</gene>
<evidence type="ECO:0000256" key="4">
    <source>
        <dbReference type="PIRSR" id="PIRSR000137-2"/>
    </source>
</evidence>
<dbReference type="RefSeq" id="XP_043012476.1">
    <property type="nucleotide sequence ID" value="XM_043151381.1"/>
</dbReference>
<feature type="domain" description="Glucose-methanol-choline oxidoreductase N-terminal" evidence="5">
    <location>
        <begin position="277"/>
        <end position="291"/>
    </location>
</feature>
<dbReference type="Pfam" id="PF05199">
    <property type="entry name" value="GMC_oxred_C"/>
    <property type="match status" value="1"/>
</dbReference>
<dbReference type="InterPro" id="IPR012132">
    <property type="entry name" value="GMC_OxRdtase"/>
</dbReference>
<dbReference type="PIRSF" id="PIRSF000137">
    <property type="entry name" value="Alcohol_oxidase"/>
    <property type="match status" value="1"/>
</dbReference>
<dbReference type="InterPro" id="IPR036188">
    <property type="entry name" value="FAD/NAD-bd_sf"/>
</dbReference>
<dbReference type="Gene3D" id="3.50.50.60">
    <property type="entry name" value="FAD/NAD(P)-binding domain"/>
    <property type="match status" value="1"/>
</dbReference>
<dbReference type="Gene3D" id="3.30.560.10">
    <property type="entry name" value="Glucose Oxidase, domain 3"/>
    <property type="match status" value="1"/>
</dbReference>
<dbReference type="KEGG" id="more:E1B28_006688"/>
<name>A0A9P7UWL3_9AGAR</name>
<dbReference type="GO" id="GO:0050660">
    <property type="term" value="F:flavin adenine dinucleotide binding"/>
    <property type="evidence" value="ECO:0007669"/>
    <property type="project" value="InterPro"/>
</dbReference>
<dbReference type="PANTHER" id="PTHR11552">
    <property type="entry name" value="GLUCOSE-METHANOL-CHOLINE GMC OXIDOREDUCTASE"/>
    <property type="match status" value="1"/>
</dbReference>
<evidence type="ECO:0000256" key="2">
    <source>
        <dbReference type="ARBA" id="ARBA00010790"/>
    </source>
</evidence>